<dbReference type="InterPro" id="IPR041367">
    <property type="entry name" value="Znf-CCCH_4"/>
</dbReference>
<feature type="region of interest" description="Disordered" evidence="5">
    <location>
        <begin position="233"/>
        <end position="337"/>
    </location>
</feature>
<proteinExistence type="predicted"/>
<feature type="compositionally biased region" description="Low complexity" evidence="5">
    <location>
        <begin position="92"/>
        <end position="117"/>
    </location>
</feature>
<dbReference type="PANTHER" id="PTHR13309:SF0">
    <property type="entry name" value="FMR1-INTERACTING PROTEIN NUFIP1"/>
    <property type="match status" value="1"/>
</dbReference>
<organism evidence="7 8">
    <name type="scientific">Circinella minor</name>
    <dbReference type="NCBI Taxonomy" id="1195481"/>
    <lineage>
        <taxon>Eukaryota</taxon>
        <taxon>Fungi</taxon>
        <taxon>Fungi incertae sedis</taxon>
        <taxon>Mucoromycota</taxon>
        <taxon>Mucoromycotina</taxon>
        <taxon>Mucoromycetes</taxon>
        <taxon>Mucorales</taxon>
        <taxon>Lichtheimiaceae</taxon>
        <taxon>Circinella</taxon>
    </lineage>
</organism>
<sequence length="420" mass="48316">MSYPWPQSSDPNWQWSQQYYQQQQQQSYYNISGTPDQNGYYQQQQQQSSPSTNDPNGSIVYHLQSQTQQRQNLGALAAASINSVLRGSADPTQQQQQPYYYQQESQTQQQPAQPQQQEQEKQQTNHTEYTQHQRSIVAYDDLSTNTTQQSTFCCNRYYKSAIAIAQHMAQHKQCSECDFSAIKSVLDEHLAVEHNIGESKKKSKPDGIIPPNAPKLDTPEALAAWIEARKKNWPSKANVERKKQEAEDRKSRGQLPSNSNKNNKKRKREDVPKQEGVLGALGDYGSEDDDGEGSDDDQNEKNNDDENVDMERDAISSKDPSSMGKLALPEKPHRAGPRCRAFMRGSCRFGNKCRYVHEKPQRQQQNQQRKDIVRPVQKRPNLLRMLLANEVRDEHNVILQCFRHMVDNQFYGQAHTKTEE</sequence>
<dbReference type="GO" id="GO:0000492">
    <property type="term" value="P:box C/D snoRNP assembly"/>
    <property type="evidence" value="ECO:0007669"/>
    <property type="project" value="TreeGrafter"/>
</dbReference>
<dbReference type="GO" id="GO:0008270">
    <property type="term" value="F:zinc ion binding"/>
    <property type="evidence" value="ECO:0007669"/>
    <property type="project" value="UniProtKB-KW"/>
</dbReference>
<keyword evidence="8" id="KW-1185">Reference proteome</keyword>
<dbReference type="Pfam" id="PF18044">
    <property type="entry name" value="zf-CCCH_4"/>
    <property type="match status" value="1"/>
</dbReference>
<dbReference type="Gene3D" id="3.30.1370.210">
    <property type="match status" value="1"/>
</dbReference>
<feature type="zinc finger region" description="C3H1-type" evidence="4">
    <location>
        <begin position="334"/>
        <end position="360"/>
    </location>
</feature>
<dbReference type="GO" id="GO:0003723">
    <property type="term" value="F:RNA binding"/>
    <property type="evidence" value="ECO:0007669"/>
    <property type="project" value="InterPro"/>
</dbReference>
<gene>
    <name evidence="7" type="ORF">INT45_004642</name>
</gene>
<evidence type="ECO:0000313" key="7">
    <source>
        <dbReference type="EMBL" id="KAG2218950.1"/>
    </source>
</evidence>
<keyword evidence="2 4" id="KW-0863">Zinc-finger</keyword>
<evidence type="ECO:0000259" key="6">
    <source>
        <dbReference type="PROSITE" id="PS50103"/>
    </source>
</evidence>
<evidence type="ECO:0000256" key="2">
    <source>
        <dbReference type="ARBA" id="ARBA00022771"/>
    </source>
</evidence>
<dbReference type="SMART" id="SM00356">
    <property type="entry name" value="ZnF_C3H1"/>
    <property type="match status" value="1"/>
</dbReference>
<evidence type="ECO:0000256" key="1">
    <source>
        <dbReference type="ARBA" id="ARBA00022723"/>
    </source>
</evidence>
<reference evidence="7 8" key="1">
    <citation type="submission" date="2020-12" db="EMBL/GenBank/DDBJ databases">
        <title>Metabolic potential, ecology and presence of endohyphal bacteria is reflected in genomic diversity of Mucoromycotina.</title>
        <authorList>
            <person name="Muszewska A."/>
            <person name="Okrasinska A."/>
            <person name="Steczkiewicz K."/>
            <person name="Drgas O."/>
            <person name="Orlowska M."/>
            <person name="Perlinska-Lenart U."/>
            <person name="Aleksandrzak-Piekarczyk T."/>
            <person name="Szatraj K."/>
            <person name="Zielenkiewicz U."/>
            <person name="Pilsyk S."/>
            <person name="Malc E."/>
            <person name="Mieczkowski P."/>
            <person name="Kruszewska J.S."/>
            <person name="Biernat P."/>
            <person name="Pawlowska J."/>
        </authorList>
    </citation>
    <scope>NUCLEOTIDE SEQUENCE [LARGE SCALE GENOMIC DNA]</scope>
    <source>
        <strain evidence="7 8">CBS 142.35</strain>
    </source>
</reference>
<feature type="compositionally biased region" description="Polar residues" evidence="5">
    <location>
        <begin position="30"/>
        <end position="41"/>
    </location>
</feature>
<name>A0A8H7RY15_9FUNG</name>
<dbReference type="EMBL" id="JAEPRB010000202">
    <property type="protein sequence ID" value="KAG2218950.1"/>
    <property type="molecule type" value="Genomic_DNA"/>
</dbReference>
<keyword evidence="3 4" id="KW-0862">Zinc</keyword>
<protein>
    <recommendedName>
        <fullName evidence="6">C3H1-type domain-containing protein</fullName>
    </recommendedName>
</protein>
<dbReference type="Pfam" id="PF10453">
    <property type="entry name" value="NUFIP1"/>
    <property type="match status" value="1"/>
</dbReference>
<dbReference type="InterPro" id="IPR000571">
    <property type="entry name" value="Znf_CCCH"/>
</dbReference>
<feature type="region of interest" description="Disordered" evidence="5">
    <location>
        <begin position="26"/>
        <end position="59"/>
    </location>
</feature>
<dbReference type="Proteomes" id="UP000646827">
    <property type="component" value="Unassembled WGS sequence"/>
</dbReference>
<dbReference type="OrthoDB" id="273070at2759"/>
<dbReference type="InterPro" id="IPR019496">
    <property type="entry name" value="NUFIP1_cons_dom"/>
</dbReference>
<feature type="domain" description="C3H1-type" evidence="6">
    <location>
        <begin position="334"/>
        <end position="360"/>
    </location>
</feature>
<comment type="caution">
    <text evidence="7">The sequence shown here is derived from an EMBL/GenBank/DDBJ whole genome shotgun (WGS) entry which is preliminary data.</text>
</comment>
<dbReference type="PROSITE" id="PS50103">
    <property type="entry name" value="ZF_C3H1"/>
    <property type="match status" value="1"/>
</dbReference>
<feature type="compositionally biased region" description="Basic and acidic residues" evidence="5">
    <location>
        <begin position="299"/>
        <end position="316"/>
    </location>
</feature>
<evidence type="ECO:0000256" key="5">
    <source>
        <dbReference type="SAM" id="MobiDB-lite"/>
    </source>
</evidence>
<feature type="region of interest" description="Disordered" evidence="5">
    <location>
        <begin position="87"/>
        <end position="130"/>
    </location>
</feature>
<dbReference type="GO" id="GO:0005634">
    <property type="term" value="C:nucleus"/>
    <property type="evidence" value="ECO:0007669"/>
    <property type="project" value="TreeGrafter"/>
</dbReference>
<feature type="compositionally biased region" description="Acidic residues" evidence="5">
    <location>
        <begin position="285"/>
        <end position="298"/>
    </location>
</feature>
<evidence type="ECO:0000256" key="4">
    <source>
        <dbReference type="PROSITE-ProRule" id="PRU00723"/>
    </source>
</evidence>
<dbReference type="InterPro" id="IPR039136">
    <property type="entry name" value="NUFIP1-like"/>
</dbReference>
<feature type="region of interest" description="Disordered" evidence="5">
    <location>
        <begin position="196"/>
        <end position="215"/>
    </location>
</feature>
<keyword evidence="1 4" id="KW-0479">Metal-binding</keyword>
<dbReference type="AlphaFoldDB" id="A0A8H7RY15"/>
<evidence type="ECO:0000256" key="3">
    <source>
        <dbReference type="ARBA" id="ARBA00022833"/>
    </source>
</evidence>
<feature type="compositionally biased region" description="Basic and acidic residues" evidence="5">
    <location>
        <begin position="238"/>
        <end position="251"/>
    </location>
</feature>
<evidence type="ECO:0000313" key="8">
    <source>
        <dbReference type="Proteomes" id="UP000646827"/>
    </source>
</evidence>
<dbReference type="PANTHER" id="PTHR13309">
    <property type="entry name" value="NUCLEAR FRAGILE X MENTAL RETARDATION PROTEIN INTERACTING PROTEIN 1"/>
    <property type="match status" value="1"/>
</dbReference>
<accession>A0A8H7RY15</accession>